<dbReference type="SMART" id="SM00332">
    <property type="entry name" value="PP2Cc"/>
    <property type="match status" value="1"/>
</dbReference>
<dbReference type="PANTHER" id="PTHR13832">
    <property type="entry name" value="PROTEIN PHOSPHATASE 2C"/>
    <property type="match status" value="1"/>
</dbReference>
<proteinExistence type="predicted"/>
<organism evidence="2 3">
    <name type="scientific">Candidatus Sungbacteria bacterium RIFCSPLOWO2_12_FULL_41_11</name>
    <dbReference type="NCBI Taxonomy" id="1802286"/>
    <lineage>
        <taxon>Bacteria</taxon>
        <taxon>Candidatus Sungiibacteriota</taxon>
    </lineage>
</organism>
<dbReference type="PANTHER" id="PTHR13832:SF827">
    <property type="entry name" value="PROTEIN PHOSPHATASE 1L"/>
    <property type="match status" value="1"/>
</dbReference>
<dbReference type="EMBL" id="MHQY01000033">
    <property type="protein sequence ID" value="OHA13149.1"/>
    <property type="molecule type" value="Genomic_DNA"/>
</dbReference>
<dbReference type="AlphaFoldDB" id="A0A1G2LQI4"/>
<sequence>MKNTITRAQRRGSRDYQEDYYYFSRMETAELNGWMLAVMDGHDGKEVAEFCREEIGKLFEIINPDETEPKLRRLVSELNSRTANFQAGSTLSVAVILESHFMASIAILGDSPVVVFDKHGKLHASPEHNVRSNPEERAAVEKRGGVYSDGYIFTRESNNGLQLSRALGNAHLNEILSREPDIYTISDPQWVLVASDGVFDPSHEHTSHLLEEIKQHAMNNASAEDIVRWAEIRGLEDNATAIVWSLP</sequence>
<feature type="domain" description="PPM-type phosphatase" evidence="1">
    <location>
        <begin position="2"/>
        <end position="246"/>
    </location>
</feature>
<dbReference type="Proteomes" id="UP000177171">
    <property type="component" value="Unassembled WGS sequence"/>
</dbReference>
<dbReference type="SUPFAM" id="SSF81606">
    <property type="entry name" value="PP2C-like"/>
    <property type="match status" value="1"/>
</dbReference>
<gene>
    <name evidence="2" type="ORF">A3G49_02175</name>
</gene>
<dbReference type="GO" id="GO:0004722">
    <property type="term" value="F:protein serine/threonine phosphatase activity"/>
    <property type="evidence" value="ECO:0007669"/>
    <property type="project" value="InterPro"/>
</dbReference>
<dbReference type="InterPro" id="IPR001932">
    <property type="entry name" value="PPM-type_phosphatase-like_dom"/>
</dbReference>
<dbReference type="CDD" id="cd00143">
    <property type="entry name" value="PP2Cc"/>
    <property type="match status" value="1"/>
</dbReference>
<dbReference type="Gene3D" id="3.60.40.10">
    <property type="entry name" value="PPM-type phosphatase domain"/>
    <property type="match status" value="1"/>
</dbReference>
<reference evidence="2 3" key="1">
    <citation type="journal article" date="2016" name="Nat. Commun.">
        <title>Thousands of microbial genomes shed light on interconnected biogeochemical processes in an aquifer system.</title>
        <authorList>
            <person name="Anantharaman K."/>
            <person name="Brown C.T."/>
            <person name="Hug L.A."/>
            <person name="Sharon I."/>
            <person name="Castelle C.J."/>
            <person name="Probst A.J."/>
            <person name="Thomas B.C."/>
            <person name="Singh A."/>
            <person name="Wilkins M.J."/>
            <person name="Karaoz U."/>
            <person name="Brodie E.L."/>
            <person name="Williams K.H."/>
            <person name="Hubbard S.S."/>
            <person name="Banfield J.F."/>
        </authorList>
    </citation>
    <scope>NUCLEOTIDE SEQUENCE [LARGE SCALE GENOMIC DNA]</scope>
</reference>
<evidence type="ECO:0000313" key="2">
    <source>
        <dbReference type="EMBL" id="OHA13149.1"/>
    </source>
</evidence>
<dbReference type="PROSITE" id="PS51746">
    <property type="entry name" value="PPM_2"/>
    <property type="match status" value="1"/>
</dbReference>
<comment type="caution">
    <text evidence="2">The sequence shown here is derived from an EMBL/GenBank/DDBJ whole genome shotgun (WGS) entry which is preliminary data.</text>
</comment>
<name>A0A1G2LQI4_9BACT</name>
<dbReference type="InterPro" id="IPR036457">
    <property type="entry name" value="PPM-type-like_dom_sf"/>
</dbReference>
<evidence type="ECO:0000259" key="1">
    <source>
        <dbReference type="PROSITE" id="PS51746"/>
    </source>
</evidence>
<dbReference type="Pfam" id="PF00481">
    <property type="entry name" value="PP2C"/>
    <property type="match status" value="1"/>
</dbReference>
<accession>A0A1G2LQI4</accession>
<evidence type="ECO:0000313" key="3">
    <source>
        <dbReference type="Proteomes" id="UP000177171"/>
    </source>
</evidence>
<protein>
    <recommendedName>
        <fullName evidence="1">PPM-type phosphatase domain-containing protein</fullName>
    </recommendedName>
</protein>
<dbReference type="InterPro" id="IPR015655">
    <property type="entry name" value="PP2C"/>
</dbReference>